<sequence>MGKLICWPYEKPAAYEFGRIIAELRRLGRPMQQVDIQIAAIAFALGNCTVVSGDSDLAAVPGLTVENWADAS</sequence>
<protein>
    <recommendedName>
        <fullName evidence="3">PIN domain-containing protein</fullName>
    </recommendedName>
</protein>
<dbReference type="KEGG" id="agv:OJF2_02940"/>
<evidence type="ECO:0000313" key="1">
    <source>
        <dbReference type="EMBL" id="QEH31829.1"/>
    </source>
</evidence>
<accession>A0A5B9VUP8</accession>
<proteinExistence type="predicted"/>
<dbReference type="AlphaFoldDB" id="A0A5B9VUP8"/>
<dbReference type="Proteomes" id="UP000324233">
    <property type="component" value="Chromosome"/>
</dbReference>
<evidence type="ECO:0008006" key="3">
    <source>
        <dbReference type="Google" id="ProtNLM"/>
    </source>
</evidence>
<dbReference type="EMBL" id="CP042997">
    <property type="protein sequence ID" value="QEH31829.1"/>
    <property type="molecule type" value="Genomic_DNA"/>
</dbReference>
<dbReference type="InterPro" id="IPR029060">
    <property type="entry name" value="PIN-like_dom_sf"/>
</dbReference>
<dbReference type="RefSeq" id="WP_210420363.1">
    <property type="nucleotide sequence ID" value="NZ_CP042997.1"/>
</dbReference>
<reference evidence="1 2" key="1">
    <citation type="submission" date="2019-08" db="EMBL/GenBank/DDBJ databases">
        <title>Deep-cultivation of Planctomycetes and their phenomic and genomic characterization uncovers novel biology.</title>
        <authorList>
            <person name="Wiegand S."/>
            <person name="Jogler M."/>
            <person name="Boedeker C."/>
            <person name="Pinto D."/>
            <person name="Vollmers J."/>
            <person name="Rivas-Marin E."/>
            <person name="Kohn T."/>
            <person name="Peeters S.H."/>
            <person name="Heuer A."/>
            <person name="Rast P."/>
            <person name="Oberbeckmann S."/>
            <person name="Bunk B."/>
            <person name="Jeske O."/>
            <person name="Meyerdierks A."/>
            <person name="Storesund J.E."/>
            <person name="Kallscheuer N."/>
            <person name="Luecker S."/>
            <person name="Lage O.M."/>
            <person name="Pohl T."/>
            <person name="Merkel B.J."/>
            <person name="Hornburger P."/>
            <person name="Mueller R.-W."/>
            <person name="Bruemmer F."/>
            <person name="Labrenz M."/>
            <person name="Spormann A.M."/>
            <person name="Op den Camp H."/>
            <person name="Overmann J."/>
            <person name="Amann R."/>
            <person name="Jetten M.S.M."/>
            <person name="Mascher T."/>
            <person name="Medema M.H."/>
            <person name="Devos D.P."/>
            <person name="Kaster A.-K."/>
            <person name="Ovreas L."/>
            <person name="Rohde M."/>
            <person name="Galperin M.Y."/>
            <person name="Jogler C."/>
        </authorList>
    </citation>
    <scope>NUCLEOTIDE SEQUENCE [LARGE SCALE GENOMIC DNA]</scope>
    <source>
        <strain evidence="1 2">OJF2</strain>
    </source>
</reference>
<organism evidence="1 2">
    <name type="scientific">Aquisphaera giovannonii</name>
    <dbReference type="NCBI Taxonomy" id="406548"/>
    <lineage>
        <taxon>Bacteria</taxon>
        <taxon>Pseudomonadati</taxon>
        <taxon>Planctomycetota</taxon>
        <taxon>Planctomycetia</taxon>
        <taxon>Isosphaerales</taxon>
        <taxon>Isosphaeraceae</taxon>
        <taxon>Aquisphaera</taxon>
    </lineage>
</organism>
<dbReference type="Gene3D" id="3.40.50.1010">
    <property type="entry name" value="5'-nuclease"/>
    <property type="match status" value="1"/>
</dbReference>
<evidence type="ECO:0000313" key="2">
    <source>
        <dbReference type="Proteomes" id="UP000324233"/>
    </source>
</evidence>
<keyword evidence="2" id="KW-1185">Reference proteome</keyword>
<gene>
    <name evidence="1" type="ORF">OJF2_02940</name>
</gene>
<dbReference type="SUPFAM" id="SSF88723">
    <property type="entry name" value="PIN domain-like"/>
    <property type="match status" value="1"/>
</dbReference>
<name>A0A5B9VUP8_9BACT</name>